<name>A0A0P8BP67_9CYAN</name>
<accession>A0A0P8BP67</accession>
<reference evidence="1 2" key="1">
    <citation type="submission" date="2015-09" db="EMBL/GenBank/DDBJ databases">
        <title>Identification and resolution of microdiversity through metagenomic sequencing of parallel consortia.</title>
        <authorList>
            <person name="Nelson W.C."/>
            <person name="Romine M.F."/>
            <person name="Lindemann S.R."/>
        </authorList>
    </citation>
    <scope>NUCLEOTIDE SEQUENCE [LARGE SCALE GENOMIC DNA]</scope>
    <source>
        <strain evidence="1">Ana</strain>
    </source>
</reference>
<evidence type="ECO:0000313" key="1">
    <source>
        <dbReference type="EMBL" id="KPQ35697.1"/>
    </source>
</evidence>
<comment type="caution">
    <text evidence="1">The sequence shown here is derived from an EMBL/GenBank/DDBJ whole genome shotgun (WGS) entry which is preliminary data.</text>
</comment>
<evidence type="ECO:0000313" key="2">
    <source>
        <dbReference type="Proteomes" id="UP000050465"/>
    </source>
</evidence>
<dbReference type="EMBL" id="LJZR01000010">
    <property type="protein sequence ID" value="KPQ35697.1"/>
    <property type="molecule type" value="Genomic_DNA"/>
</dbReference>
<protein>
    <submittedName>
        <fullName evidence="1">ATP-dependent protease HslVU (ClpYQ), peptidase subunit</fullName>
    </submittedName>
</protein>
<dbReference type="STRING" id="1666911.HLUCCA11_09020"/>
<dbReference type="GO" id="GO:0008233">
    <property type="term" value="F:peptidase activity"/>
    <property type="evidence" value="ECO:0007669"/>
    <property type="project" value="UniProtKB-KW"/>
</dbReference>
<dbReference type="Proteomes" id="UP000050465">
    <property type="component" value="Unassembled WGS sequence"/>
</dbReference>
<organism evidence="1 2">
    <name type="scientific">Phormidesmis priestleyi Ana</name>
    <dbReference type="NCBI Taxonomy" id="1666911"/>
    <lineage>
        <taxon>Bacteria</taxon>
        <taxon>Bacillati</taxon>
        <taxon>Cyanobacteriota</taxon>
        <taxon>Cyanophyceae</taxon>
        <taxon>Leptolyngbyales</taxon>
        <taxon>Leptolyngbyaceae</taxon>
        <taxon>Phormidesmis</taxon>
    </lineage>
</organism>
<dbReference type="Gene3D" id="3.60.20.10">
    <property type="entry name" value="Glutamine Phosphoribosylpyrophosphate, subunit 1, domain 1"/>
    <property type="match status" value="1"/>
</dbReference>
<gene>
    <name evidence="1" type="ORF">HLUCCA11_09020</name>
</gene>
<dbReference type="GO" id="GO:0006508">
    <property type="term" value="P:proteolysis"/>
    <property type="evidence" value="ECO:0007669"/>
    <property type="project" value="UniProtKB-KW"/>
</dbReference>
<dbReference type="AlphaFoldDB" id="A0A0P8BP67"/>
<keyword evidence="1" id="KW-0645">Protease</keyword>
<sequence length="168" mass="18577">MTVIAASKTSSAIIFAADTQVTDRLYSKTTSSDIIHSKLFQQNGMIIGSTGDCYEGTLMELFSRNHQPIDTDRLSVIDFLVEFREWIRKKEGGYTPKNGFLIAFSGKLFRVYGGLDVYEVNEFEAIGSGQDFAKAALLLGHTPKEAVEVACKLSIFCSEPITEMSVEL</sequence>
<keyword evidence="1" id="KW-0378">Hydrolase</keyword>
<dbReference type="SUPFAM" id="SSF56235">
    <property type="entry name" value="N-terminal nucleophile aminohydrolases (Ntn hydrolases)"/>
    <property type="match status" value="1"/>
</dbReference>
<dbReference type="InterPro" id="IPR029055">
    <property type="entry name" value="Ntn_hydrolases_N"/>
</dbReference>
<dbReference type="CDD" id="cd01901">
    <property type="entry name" value="Ntn_hydrolase"/>
    <property type="match status" value="1"/>
</dbReference>
<proteinExistence type="predicted"/>